<keyword evidence="4" id="KW-1185">Reference proteome</keyword>
<proteinExistence type="predicted"/>
<protein>
    <submittedName>
        <fullName evidence="3">DUF4129 domain-containing protein</fullName>
    </submittedName>
</protein>
<feature type="transmembrane region" description="Helical" evidence="1">
    <location>
        <begin position="64"/>
        <end position="83"/>
    </location>
</feature>
<keyword evidence="1" id="KW-1133">Transmembrane helix</keyword>
<dbReference type="InterPro" id="IPR025403">
    <property type="entry name" value="TgpA-like_C"/>
</dbReference>
<evidence type="ECO:0000313" key="3">
    <source>
        <dbReference type="EMBL" id="MUL28723.1"/>
    </source>
</evidence>
<accession>A0A7C9HF20</accession>
<evidence type="ECO:0000313" key="4">
    <source>
        <dbReference type="Proteomes" id="UP000482295"/>
    </source>
</evidence>
<dbReference type="RefSeq" id="WP_155716571.1">
    <property type="nucleotide sequence ID" value="NZ_VVIQ01000013.1"/>
</dbReference>
<name>A0A7C9HF20_9BACT</name>
<gene>
    <name evidence="3" type="ORF">F0475_10515</name>
</gene>
<keyword evidence="1" id="KW-0812">Transmembrane</keyword>
<comment type="caution">
    <text evidence="3">The sequence shown here is derived from an EMBL/GenBank/DDBJ whole genome shotgun (WGS) entry which is preliminary data.</text>
</comment>
<reference evidence="3 4" key="1">
    <citation type="submission" date="2019-09" db="EMBL/GenBank/DDBJ databases">
        <title>Prevotella A2879 sp. nov., isolated from an abscess of a patient.</title>
        <authorList>
            <person name="Buhl M."/>
            <person name="Oberhettinger P."/>
        </authorList>
    </citation>
    <scope>NUCLEOTIDE SEQUENCE [LARGE SCALE GENOMIC DNA]</scope>
    <source>
        <strain evidence="3 4">A2879</strain>
    </source>
</reference>
<dbReference type="Proteomes" id="UP000482295">
    <property type="component" value="Unassembled WGS sequence"/>
</dbReference>
<organism evidence="3 4">
    <name type="scientific">Prevotella vespertina</name>
    <dbReference type="NCBI Taxonomy" id="2608404"/>
    <lineage>
        <taxon>Bacteria</taxon>
        <taxon>Pseudomonadati</taxon>
        <taxon>Bacteroidota</taxon>
        <taxon>Bacteroidia</taxon>
        <taxon>Bacteroidales</taxon>
        <taxon>Prevotellaceae</taxon>
        <taxon>Prevotella</taxon>
    </lineage>
</organism>
<feature type="domain" description="Protein-glutamine gamma-glutamyltransferase-like C-terminal" evidence="2">
    <location>
        <begin position="132"/>
        <end position="191"/>
    </location>
</feature>
<keyword evidence="1" id="KW-0472">Membrane</keyword>
<evidence type="ECO:0000256" key="1">
    <source>
        <dbReference type="SAM" id="Phobius"/>
    </source>
</evidence>
<dbReference type="Pfam" id="PF13559">
    <property type="entry name" value="DUF4129"/>
    <property type="match status" value="1"/>
</dbReference>
<dbReference type="EMBL" id="VVIQ01000013">
    <property type="protein sequence ID" value="MUL28723.1"/>
    <property type="molecule type" value="Genomic_DNA"/>
</dbReference>
<dbReference type="AlphaFoldDB" id="A0A7C9HF20"/>
<evidence type="ECO:0000259" key="2">
    <source>
        <dbReference type="Pfam" id="PF13559"/>
    </source>
</evidence>
<sequence>MLQALSDTLSCDTALLHQYRVDEAYNYAKELQAPELDLWDWLVNKLMEWISTLFSPNGKGDVRFYLYIGLAIAVAAFIAFLMYRYRAKLFHRTGKVSIIDAEEDNIYGVNFDAEYTKAMAQQDYYKAVRMVYLRTLRWLADHHKINWQLYKTPTQYTREFLSTDFQRMTNAFMRVRYGNYEASEELVNELLHIEDEIEKGGTHDE</sequence>